<dbReference type="Proteomes" id="UP000270411">
    <property type="component" value="Plasmid unnamed1"/>
</dbReference>
<keyword evidence="5" id="KW-0614">Plasmid</keyword>
<keyword evidence="2" id="KW-0547">Nucleotide-binding</keyword>
<sequence length="548" mass="60029">MREPDLFFNTGTHDRAAAEYLNDMFSRAAVRRAADVHMLYEAEGTTIQYGISGSLHWVDHIDHNLAKQLDEKLRARANIAASDRHKPLDGRLRLKFPDRAVDVRVSILPTLTGQKIVCRLMDNTASVASLDEIEMTPMARSCLQDILQEPNGLFLVCGPTGSGKSTTLYAGLQHLNNGKRNILTLEQPVEKVLPGLTQVNINQHISFAEGLRAALRQAPHVILVGEIRDVETAMIAIQAANTGHLVVATVHANNSAMAITRLLDMGVDVQTLADALRGVLSQRLVEILLPDPERGTRAPTEAEVDWMEVAGIHHAGLKFPAGVQETDYEGRMPVMELIRADAAVRAAMLAMSGEMAVFNAAMRQSQFETMAQAVTRMAAAGLTSIEKAMQLDRAEALAPETKRVGQVLVELGYITPEEAYAAAVRQIELRKGGKVRRLGQILVEEGICTAREVIRAVGYTQGAPELVRYFITTGKVSADLAKEMETRWRQERTSCSLFDLYIEHKHLTEEDFNEPSLLFFNGRRVVRPAADDAGTGVVTGDVGTAAAL</sequence>
<dbReference type="OrthoDB" id="5297927at2"/>
<dbReference type="KEGG" id="cpau:EHF44_01535"/>
<geneLocation type="plasmid" evidence="5">
    <name>unnamed1</name>
</geneLocation>
<dbReference type="GO" id="GO:0016887">
    <property type="term" value="F:ATP hydrolysis activity"/>
    <property type="evidence" value="ECO:0007669"/>
    <property type="project" value="TreeGrafter"/>
</dbReference>
<dbReference type="CDD" id="cd01129">
    <property type="entry name" value="PulE-GspE-like"/>
    <property type="match status" value="1"/>
</dbReference>
<evidence type="ECO:0000259" key="4">
    <source>
        <dbReference type="Pfam" id="PF00437"/>
    </source>
</evidence>
<dbReference type="PANTHER" id="PTHR30258">
    <property type="entry name" value="TYPE II SECRETION SYSTEM PROTEIN GSPE-RELATED"/>
    <property type="match status" value="1"/>
</dbReference>
<dbReference type="AlphaFoldDB" id="A0A3G8GW54"/>
<protein>
    <submittedName>
        <fullName evidence="5">Type II/IV secretion system protein</fullName>
    </submittedName>
</protein>
<evidence type="ECO:0000313" key="5">
    <source>
        <dbReference type="EMBL" id="AZG12175.1"/>
    </source>
</evidence>
<dbReference type="Pfam" id="PF00437">
    <property type="entry name" value="T2SSE"/>
    <property type="match status" value="1"/>
</dbReference>
<evidence type="ECO:0000313" key="6">
    <source>
        <dbReference type="Proteomes" id="UP000270411"/>
    </source>
</evidence>
<dbReference type="GO" id="GO:0005886">
    <property type="term" value="C:plasma membrane"/>
    <property type="evidence" value="ECO:0007669"/>
    <property type="project" value="TreeGrafter"/>
</dbReference>
<dbReference type="RefSeq" id="WP_017514226.1">
    <property type="nucleotide sequence ID" value="NZ_CP033968.1"/>
</dbReference>
<dbReference type="InterPro" id="IPR037257">
    <property type="entry name" value="T2SS_E_N_sf"/>
</dbReference>
<dbReference type="PANTHER" id="PTHR30258:SF2">
    <property type="entry name" value="COMG OPERON PROTEIN 1"/>
    <property type="match status" value="1"/>
</dbReference>
<dbReference type="EMBL" id="CP033968">
    <property type="protein sequence ID" value="AZG12175.1"/>
    <property type="molecule type" value="Genomic_DNA"/>
</dbReference>
<organism evidence="5 6">
    <name type="scientific">Cupriavidus pauculus</name>
    <dbReference type="NCBI Taxonomy" id="82633"/>
    <lineage>
        <taxon>Bacteria</taxon>
        <taxon>Pseudomonadati</taxon>
        <taxon>Pseudomonadota</taxon>
        <taxon>Betaproteobacteria</taxon>
        <taxon>Burkholderiales</taxon>
        <taxon>Burkholderiaceae</taxon>
        <taxon>Cupriavidus</taxon>
    </lineage>
</organism>
<comment type="similarity">
    <text evidence="1">Belongs to the GSP E family.</text>
</comment>
<dbReference type="SUPFAM" id="SSF160246">
    <property type="entry name" value="EspE N-terminal domain-like"/>
    <property type="match status" value="1"/>
</dbReference>
<dbReference type="InterPro" id="IPR001482">
    <property type="entry name" value="T2SS/T4SS_dom"/>
</dbReference>
<gene>
    <name evidence="5" type="ORF">EHF44_01535</name>
</gene>
<evidence type="ECO:0000256" key="1">
    <source>
        <dbReference type="ARBA" id="ARBA00006611"/>
    </source>
</evidence>
<dbReference type="InterPro" id="IPR027417">
    <property type="entry name" value="P-loop_NTPase"/>
</dbReference>
<dbReference type="Gene3D" id="3.30.450.90">
    <property type="match status" value="1"/>
</dbReference>
<accession>A0A3G8GW54</accession>
<keyword evidence="3" id="KW-0067">ATP-binding</keyword>
<dbReference type="GO" id="GO:0005524">
    <property type="term" value="F:ATP binding"/>
    <property type="evidence" value="ECO:0007669"/>
    <property type="project" value="UniProtKB-KW"/>
</dbReference>
<name>A0A3G8GW54_9BURK</name>
<feature type="domain" description="Bacterial type II secretion system protein E" evidence="4">
    <location>
        <begin position="17"/>
        <end position="389"/>
    </location>
</feature>
<dbReference type="SUPFAM" id="SSF52540">
    <property type="entry name" value="P-loop containing nucleoside triphosphate hydrolases"/>
    <property type="match status" value="1"/>
</dbReference>
<evidence type="ECO:0000256" key="3">
    <source>
        <dbReference type="ARBA" id="ARBA00022840"/>
    </source>
</evidence>
<dbReference type="Gene3D" id="3.40.50.300">
    <property type="entry name" value="P-loop containing nucleotide triphosphate hydrolases"/>
    <property type="match status" value="1"/>
</dbReference>
<proteinExistence type="inferred from homology"/>
<reference evidence="6" key="1">
    <citation type="submission" date="2018-11" db="EMBL/GenBank/DDBJ databases">
        <title>FDA dAtabase for Regulatory Grade micrObial Sequences (FDA-ARGOS): Supporting development and validation of Infectious Disease Dx tests.</title>
        <authorList>
            <person name="Goldberg B."/>
            <person name="Campos J."/>
            <person name="Tallon L."/>
            <person name="Sadzewicz L."/>
            <person name="Zhao X."/>
            <person name="Vavikolanu K."/>
            <person name="Mehta A."/>
            <person name="Aluvathingal J."/>
            <person name="Nadendla S."/>
            <person name="Geyer C."/>
            <person name="Nandy P."/>
            <person name="Yan Y."/>
            <person name="Sichtig H."/>
        </authorList>
    </citation>
    <scope>NUCLEOTIDE SEQUENCE [LARGE SCALE GENOMIC DNA]</scope>
    <source>
        <strain evidence="6">FDAARGOS_614</strain>
        <plasmid evidence="6">unnamed1</plasmid>
    </source>
</reference>
<evidence type="ECO:0000256" key="2">
    <source>
        <dbReference type="ARBA" id="ARBA00022741"/>
    </source>
</evidence>